<dbReference type="InterPro" id="IPR027417">
    <property type="entry name" value="P-loop_NTPase"/>
</dbReference>
<dbReference type="InterPro" id="IPR017871">
    <property type="entry name" value="ABC_transporter-like_CS"/>
</dbReference>
<dbReference type="RefSeq" id="WP_386048313.1">
    <property type="nucleotide sequence ID" value="NZ_JBHUIO010000009.1"/>
</dbReference>
<gene>
    <name evidence="10" type="ORF">ACFSOY_16085</name>
</gene>
<evidence type="ECO:0000259" key="8">
    <source>
        <dbReference type="PROSITE" id="PS50893"/>
    </source>
</evidence>
<keyword evidence="6 7" id="KW-0472">Membrane</keyword>
<proteinExistence type="predicted"/>
<dbReference type="Pfam" id="PF00005">
    <property type="entry name" value="ABC_tran"/>
    <property type="match status" value="1"/>
</dbReference>
<dbReference type="EMBL" id="JBHUIO010000009">
    <property type="protein sequence ID" value="MFD2171483.1"/>
    <property type="molecule type" value="Genomic_DNA"/>
</dbReference>
<accession>A0ABW5A0A6</accession>
<protein>
    <submittedName>
        <fullName evidence="10">ABC transporter ATP-binding protein</fullName>
    </submittedName>
</protein>
<feature type="transmembrane region" description="Helical" evidence="7">
    <location>
        <begin position="62"/>
        <end position="80"/>
    </location>
</feature>
<name>A0ABW5A0A6_9BACL</name>
<evidence type="ECO:0000313" key="10">
    <source>
        <dbReference type="EMBL" id="MFD2171483.1"/>
    </source>
</evidence>
<dbReference type="InterPro" id="IPR003593">
    <property type="entry name" value="AAA+_ATPase"/>
</dbReference>
<comment type="caution">
    <text evidence="10">The sequence shown here is derived from an EMBL/GenBank/DDBJ whole genome shotgun (WGS) entry which is preliminary data.</text>
</comment>
<organism evidence="10 11">
    <name type="scientific">Tumebacillus lipolyticus</name>
    <dbReference type="NCBI Taxonomy" id="1280370"/>
    <lineage>
        <taxon>Bacteria</taxon>
        <taxon>Bacillati</taxon>
        <taxon>Bacillota</taxon>
        <taxon>Bacilli</taxon>
        <taxon>Bacillales</taxon>
        <taxon>Alicyclobacillaceae</taxon>
        <taxon>Tumebacillus</taxon>
    </lineage>
</organism>
<feature type="domain" description="ABC transmembrane type-1" evidence="9">
    <location>
        <begin position="24"/>
        <end position="303"/>
    </location>
</feature>
<dbReference type="GO" id="GO:0005524">
    <property type="term" value="F:ATP binding"/>
    <property type="evidence" value="ECO:0007669"/>
    <property type="project" value="UniProtKB-KW"/>
</dbReference>
<evidence type="ECO:0000256" key="4">
    <source>
        <dbReference type="ARBA" id="ARBA00022840"/>
    </source>
</evidence>
<dbReference type="SUPFAM" id="SSF52540">
    <property type="entry name" value="P-loop containing nucleoside triphosphate hydrolases"/>
    <property type="match status" value="1"/>
</dbReference>
<feature type="transmembrane region" description="Helical" evidence="7">
    <location>
        <begin position="254"/>
        <end position="275"/>
    </location>
</feature>
<evidence type="ECO:0000313" key="11">
    <source>
        <dbReference type="Proteomes" id="UP001597343"/>
    </source>
</evidence>
<evidence type="ECO:0000256" key="5">
    <source>
        <dbReference type="ARBA" id="ARBA00022989"/>
    </source>
</evidence>
<keyword evidence="2 7" id="KW-0812">Transmembrane</keyword>
<keyword evidence="4 10" id="KW-0067">ATP-binding</keyword>
<dbReference type="PROSITE" id="PS50929">
    <property type="entry name" value="ABC_TM1F"/>
    <property type="match status" value="1"/>
</dbReference>
<dbReference type="Gene3D" id="3.40.50.300">
    <property type="entry name" value="P-loop containing nucleotide triphosphate hydrolases"/>
    <property type="match status" value="1"/>
</dbReference>
<evidence type="ECO:0000256" key="1">
    <source>
        <dbReference type="ARBA" id="ARBA00004651"/>
    </source>
</evidence>
<dbReference type="Proteomes" id="UP001597343">
    <property type="component" value="Unassembled WGS sequence"/>
</dbReference>
<evidence type="ECO:0000256" key="2">
    <source>
        <dbReference type="ARBA" id="ARBA00022692"/>
    </source>
</evidence>
<evidence type="ECO:0000256" key="7">
    <source>
        <dbReference type="SAM" id="Phobius"/>
    </source>
</evidence>
<sequence length="609" mass="69461">MGIRYLFCAMSLVWKSGKWWVISSIFLHILIGSLPLATIWVTKELVNSVSAIIQGEVHEYGPTIWLLLLEFGIAVVAVALRNLQSWLDQRMEVLLNHDLQKKISEKLVSVPLAYFENPQYYHHLTRINSGAGGRFLAPVRNTFEIFQACISLFSLLGYLLTLHWSFLLLSLLGAVPMLIVHAKFGQQKFWLMLHQTPVAREASYMSQLIMDRQGAKEIRLFGLGSYLINRWSKRYLKNAREALHLMRKQQGIEIALEAVTAVLYLGAAGVMIWLMRVKSMQIGDFVSMGQAVHGTQSSINQISFRLAGIFEETLYIRDFFQFIDLEEPAGGLSSVRGDLPFPKQLQEGIRFENVTFRYPDTERRVIEDVSFQIQPGEKIAIVGENGSGKTTLVKCLMGLYHVDKGQIMFDDLELRSIEERDLFRNITVIFQDFMKYSLTVRENIAFGDIDQLDNLEKLEEVARRSGVDRLVQHLEDGYATNLGRTLFDGEDVSGGQWQKIAIARALFSGGQIMILDEPTAALDPQAEMEVFRQFKMLTAGKTTLFISHRMAAARMADRIFVLKEGRLIESGTHEELQTQNGEYARMYRMQAQWYSEEIEGLQEAVAWRS</sequence>
<dbReference type="PANTHER" id="PTHR43394:SF1">
    <property type="entry name" value="ATP-BINDING CASSETTE SUB-FAMILY B MEMBER 10, MITOCHONDRIAL"/>
    <property type="match status" value="1"/>
</dbReference>
<feature type="transmembrane region" description="Helical" evidence="7">
    <location>
        <begin position="143"/>
        <end position="160"/>
    </location>
</feature>
<dbReference type="PANTHER" id="PTHR43394">
    <property type="entry name" value="ATP-DEPENDENT PERMEASE MDL1, MITOCHONDRIAL"/>
    <property type="match status" value="1"/>
</dbReference>
<feature type="transmembrane region" description="Helical" evidence="7">
    <location>
        <begin position="166"/>
        <end position="184"/>
    </location>
</feature>
<dbReference type="InterPro" id="IPR011527">
    <property type="entry name" value="ABC1_TM_dom"/>
</dbReference>
<evidence type="ECO:0000259" key="9">
    <source>
        <dbReference type="PROSITE" id="PS50929"/>
    </source>
</evidence>
<comment type="subcellular location">
    <subcellularLocation>
        <location evidence="1">Cell membrane</location>
        <topology evidence="1">Multi-pass membrane protein</topology>
    </subcellularLocation>
</comment>
<evidence type="ECO:0000256" key="6">
    <source>
        <dbReference type="ARBA" id="ARBA00023136"/>
    </source>
</evidence>
<dbReference type="SUPFAM" id="SSF90123">
    <property type="entry name" value="ABC transporter transmembrane region"/>
    <property type="match status" value="1"/>
</dbReference>
<dbReference type="Gene3D" id="1.20.1560.10">
    <property type="entry name" value="ABC transporter type 1, transmembrane domain"/>
    <property type="match status" value="1"/>
</dbReference>
<keyword evidence="5 7" id="KW-1133">Transmembrane helix</keyword>
<dbReference type="PROSITE" id="PS00211">
    <property type="entry name" value="ABC_TRANSPORTER_1"/>
    <property type="match status" value="1"/>
</dbReference>
<reference evidence="11" key="1">
    <citation type="journal article" date="2019" name="Int. J. Syst. Evol. Microbiol.">
        <title>The Global Catalogue of Microorganisms (GCM) 10K type strain sequencing project: providing services to taxonomists for standard genome sequencing and annotation.</title>
        <authorList>
            <consortium name="The Broad Institute Genomics Platform"/>
            <consortium name="The Broad Institute Genome Sequencing Center for Infectious Disease"/>
            <person name="Wu L."/>
            <person name="Ma J."/>
        </authorList>
    </citation>
    <scope>NUCLEOTIDE SEQUENCE [LARGE SCALE GENOMIC DNA]</scope>
    <source>
        <strain evidence="11">CGMCC 1.13574</strain>
    </source>
</reference>
<dbReference type="InterPro" id="IPR039421">
    <property type="entry name" value="Type_1_exporter"/>
</dbReference>
<evidence type="ECO:0000256" key="3">
    <source>
        <dbReference type="ARBA" id="ARBA00022741"/>
    </source>
</evidence>
<dbReference type="PROSITE" id="PS50893">
    <property type="entry name" value="ABC_TRANSPORTER_2"/>
    <property type="match status" value="1"/>
</dbReference>
<keyword evidence="3" id="KW-0547">Nucleotide-binding</keyword>
<dbReference type="Pfam" id="PF00664">
    <property type="entry name" value="ABC_membrane"/>
    <property type="match status" value="1"/>
</dbReference>
<dbReference type="InterPro" id="IPR036640">
    <property type="entry name" value="ABC1_TM_sf"/>
</dbReference>
<keyword evidence="11" id="KW-1185">Reference proteome</keyword>
<feature type="domain" description="ABC transporter" evidence="8">
    <location>
        <begin position="349"/>
        <end position="589"/>
    </location>
</feature>
<dbReference type="SMART" id="SM00382">
    <property type="entry name" value="AAA"/>
    <property type="match status" value="1"/>
</dbReference>
<dbReference type="InterPro" id="IPR003439">
    <property type="entry name" value="ABC_transporter-like_ATP-bd"/>
</dbReference>
<feature type="transmembrane region" description="Helical" evidence="7">
    <location>
        <begin position="20"/>
        <end position="42"/>
    </location>
</feature>